<evidence type="ECO:0000256" key="6">
    <source>
        <dbReference type="ARBA" id="ARBA00023315"/>
    </source>
</evidence>
<evidence type="ECO:0000313" key="9">
    <source>
        <dbReference type="EMBL" id="KAL0275379.1"/>
    </source>
</evidence>
<dbReference type="PROSITE" id="PS50216">
    <property type="entry name" value="DHHC"/>
    <property type="match status" value="1"/>
</dbReference>
<keyword evidence="2 7" id="KW-0808">Transferase</keyword>
<gene>
    <name evidence="9" type="ORF">PYX00_003239</name>
</gene>
<evidence type="ECO:0000256" key="4">
    <source>
        <dbReference type="ARBA" id="ARBA00022989"/>
    </source>
</evidence>
<dbReference type="AlphaFoldDB" id="A0AAW2I011"/>
<evidence type="ECO:0000256" key="7">
    <source>
        <dbReference type="RuleBase" id="RU079119"/>
    </source>
</evidence>
<dbReference type="EC" id="2.3.1.225" evidence="7"/>
<feature type="transmembrane region" description="Helical" evidence="7">
    <location>
        <begin position="148"/>
        <end position="172"/>
    </location>
</feature>
<evidence type="ECO:0000259" key="8">
    <source>
        <dbReference type="Pfam" id="PF01529"/>
    </source>
</evidence>
<dbReference type="PANTHER" id="PTHR12246">
    <property type="entry name" value="PALMITOYLTRANSFERASE ZDHHC16"/>
    <property type="match status" value="1"/>
</dbReference>
<keyword evidence="6 7" id="KW-0012">Acyltransferase</keyword>
<dbReference type="EMBL" id="JARGDH010000002">
    <property type="protein sequence ID" value="KAL0275379.1"/>
    <property type="molecule type" value="Genomic_DNA"/>
</dbReference>
<keyword evidence="3 7" id="KW-0812">Transmembrane</keyword>
<dbReference type="GO" id="GO:0019706">
    <property type="term" value="F:protein-cysteine S-palmitoyltransferase activity"/>
    <property type="evidence" value="ECO:0007669"/>
    <property type="project" value="UniProtKB-EC"/>
</dbReference>
<protein>
    <recommendedName>
        <fullName evidence="7">Palmitoyltransferase</fullName>
        <ecNumber evidence="7">2.3.1.225</ecNumber>
    </recommendedName>
</protein>
<evidence type="ECO:0000256" key="5">
    <source>
        <dbReference type="ARBA" id="ARBA00023136"/>
    </source>
</evidence>
<sequence length="274" mass="32398">MILVIIIGWSYYAYVIQLCLRKYILYINTLPALNLLHLCLVAFLWSYWQTMFTESGKVPPQFRLPYSEVEKLQEAECEQDQRQILERFAETLPIANRTVTGTVRYCEKCQLVKPDRAHHCSVCGTCILKMDHHCPWVNNCVSFTNYKFFILFLAYALIYCLFITLTSLQYFIKFWKGELRGMGRFNLVFLFFVAVMFAISLMSIFCYHCYLILHNRTTLEAFRAPIFPTGADKYGFSLGAYNNFQEIFGDDRRTWFLPIFTRYIANFIIIHNYI</sequence>
<proteinExistence type="inferred from homology"/>
<comment type="subcellular location">
    <subcellularLocation>
        <location evidence="1">Membrane</location>
        <topology evidence="1">Multi-pass membrane protein</topology>
    </subcellularLocation>
</comment>
<dbReference type="GO" id="GO:0016020">
    <property type="term" value="C:membrane"/>
    <property type="evidence" value="ECO:0007669"/>
    <property type="project" value="UniProtKB-SubCell"/>
</dbReference>
<organism evidence="9">
    <name type="scientific">Menopon gallinae</name>
    <name type="common">poultry shaft louse</name>
    <dbReference type="NCBI Taxonomy" id="328185"/>
    <lineage>
        <taxon>Eukaryota</taxon>
        <taxon>Metazoa</taxon>
        <taxon>Ecdysozoa</taxon>
        <taxon>Arthropoda</taxon>
        <taxon>Hexapoda</taxon>
        <taxon>Insecta</taxon>
        <taxon>Pterygota</taxon>
        <taxon>Neoptera</taxon>
        <taxon>Paraneoptera</taxon>
        <taxon>Psocodea</taxon>
        <taxon>Troctomorpha</taxon>
        <taxon>Phthiraptera</taxon>
        <taxon>Amblycera</taxon>
        <taxon>Menoponidae</taxon>
        <taxon>Menopon</taxon>
    </lineage>
</organism>
<feature type="domain" description="Palmitoyltransferase DHHC" evidence="8">
    <location>
        <begin position="104"/>
        <end position="222"/>
    </location>
</feature>
<comment type="similarity">
    <text evidence="7">Belongs to the DHHC palmitoyltransferase family.</text>
</comment>
<dbReference type="InterPro" id="IPR001594">
    <property type="entry name" value="Palmitoyltrfase_DHHC"/>
</dbReference>
<evidence type="ECO:0000256" key="3">
    <source>
        <dbReference type="ARBA" id="ARBA00022692"/>
    </source>
</evidence>
<accession>A0AAW2I011</accession>
<comment type="catalytic activity">
    <reaction evidence="7">
        <text>L-cysteinyl-[protein] + hexadecanoyl-CoA = S-hexadecanoyl-L-cysteinyl-[protein] + CoA</text>
        <dbReference type="Rhea" id="RHEA:36683"/>
        <dbReference type="Rhea" id="RHEA-COMP:10131"/>
        <dbReference type="Rhea" id="RHEA-COMP:11032"/>
        <dbReference type="ChEBI" id="CHEBI:29950"/>
        <dbReference type="ChEBI" id="CHEBI:57287"/>
        <dbReference type="ChEBI" id="CHEBI:57379"/>
        <dbReference type="ChEBI" id="CHEBI:74151"/>
        <dbReference type="EC" id="2.3.1.225"/>
    </reaction>
</comment>
<dbReference type="InterPro" id="IPR039859">
    <property type="entry name" value="PFA4/ZDH16/20/ERF2-like"/>
</dbReference>
<keyword evidence="5 7" id="KW-0472">Membrane</keyword>
<dbReference type="Pfam" id="PF01529">
    <property type="entry name" value="DHHC"/>
    <property type="match status" value="1"/>
</dbReference>
<evidence type="ECO:0000256" key="2">
    <source>
        <dbReference type="ARBA" id="ARBA00022679"/>
    </source>
</evidence>
<name>A0AAW2I011_9NEOP</name>
<reference evidence="9" key="1">
    <citation type="journal article" date="2024" name="Gigascience">
        <title>Chromosome-level genome of the poultry shaft louse Menopon gallinae provides insight into the host-switching and adaptive evolution of parasitic lice.</title>
        <authorList>
            <person name="Xu Y."/>
            <person name="Ma L."/>
            <person name="Liu S."/>
            <person name="Liang Y."/>
            <person name="Liu Q."/>
            <person name="He Z."/>
            <person name="Tian L."/>
            <person name="Duan Y."/>
            <person name="Cai W."/>
            <person name="Li H."/>
            <person name="Song F."/>
        </authorList>
    </citation>
    <scope>NUCLEOTIDE SEQUENCE</scope>
    <source>
        <strain evidence="9">Cailab_2023a</strain>
    </source>
</reference>
<keyword evidence="4 7" id="KW-1133">Transmembrane helix</keyword>
<evidence type="ECO:0000256" key="1">
    <source>
        <dbReference type="ARBA" id="ARBA00004141"/>
    </source>
</evidence>
<comment type="caution">
    <text evidence="9">The sequence shown here is derived from an EMBL/GenBank/DDBJ whole genome shotgun (WGS) entry which is preliminary data.</text>
</comment>
<comment type="domain">
    <text evidence="7">The DHHC domain is required for palmitoyltransferase activity.</text>
</comment>
<feature type="transmembrane region" description="Helical" evidence="7">
    <location>
        <begin position="187"/>
        <end position="213"/>
    </location>
</feature>
<feature type="transmembrane region" description="Helical" evidence="7">
    <location>
        <begin position="23"/>
        <end position="48"/>
    </location>
</feature>